<dbReference type="AlphaFoldDB" id="A0AAV5FSU7"/>
<dbReference type="SUPFAM" id="SSF49562">
    <property type="entry name" value="C2 domain (Calcium/lipid-binding domain, CaLB)"/>
    <property type="match status" value="2"/>
</dbReference>
<feature type="region of interest" description="Disordered" evidence="1">
    <location>
        <begin position="147"/>
        <end position="170"/>
    </location>
</feature>
<dbReference type="InterPro" id="IPR035892">
    <property type="entry name" value="C2_domain_sf"/>
</dbReference>
<evidence type="ECO:0000256" key="1">
    <source>
        <dbReference type="SAM" id="MobiDB-lite"/>
    </source>
</evidence>
<dbReference type="PANTHER" id="PTHR46296:SF1">
    <property type="entry name" value="C2 AND GRAM DOMAIN-CONTAINING PROTEIN"/>
    <property type="match status" value="1"/>
</dbReference>
<dbReference type="CDD" id="cd00030">
    <property type="entry name" value="C2"/>
    <property type="match status" value="2"/>
</dbReference>
<dbReference type="InterPro" id="IPR000008">
    <property type="entry name" value="C2_dom"/>
</dbReference>
<evidence type="ECO:0000259" key="2">
    <source>
        <dbReference type="PROSITE" id="PS50004"/>
    </source>
</evidence>
<keyword evidence="4" id="KW-1185">Reference proteome</keyword>
<reference evidence="3" key="1">
    <citation type="journal article" date="2018" name="DNA Res.">
        <title>Multiple hybrid de novo genome assembly of finger millet, an orphan allotetraploid crop.</title>
        <authorList>
            <person name="Hatakeyama M."/>
            <person name="Aluri S."/>
            <person name="Balachadran M.T."/>
            <person name="Sivarajan S.R."/>
            <person name="Patrignani A."/>
            <person name="Gruter S."/>
            <person name="Poveda L."/>
            <person name="Shimizu-Inatsugi R."/>
            <person name="Baeten J."/>
            <person name="Francoijs K.J."/>
            <person name="Nataraja K.N."/>
            <person name="Reddy Y.A.N."/>
            <person name="Phadnis S."/>
            <person name="Ravikumar R.L."/>
            <person name="Schlapbach R."/>
            <person name="Sreeman S.M."/>
            <person name="Shimizu K.K."/>
        </authorList>
    </citation>
    <scope>NUCLEOTIDE SEQUENCE</scope>
</reference>
<dbReference type="Gene3D" id="2.60.40.150">
    <property type="entry name" value="C2 domain"/>
    <property type="match status" value="2"/>
</dbReference>
<gene>
    <name evidence="3" type="primary">gb27861</name>
    <name evidence="3" type="ORF">PR202_gb27861</name>
</gene>
<evidence type="ECO:0000313" key="3">
    <source>
        <dbReference type="EMBL" id="GJN38788.1"/>
    </source>
</evidence>
<protein>
    <recommendedName>
        <fullName evidence="2">C2 domain-containing protein</fullName>
    </recommendedName>
</protein>
<accession>A0AAV5FSU7</accession>
<dbReference type="Proteomes" id="UP001054889">
    <property type="component" value="Unassembled WGS sequence"/>
</dbReference>
<dbReference type="SMART" id="SM00239">
    <property type="entry name" value="C2"/>
    <property type="match status" value="2"/>
</dbReference>
<dbReference type="PANTHER" id="PTHR46296">
    <property type="entry name" value="BNAA05G37250D PROTEIN"/>
    <property type="match status" value="1"/>
</dbReference>
<dbReference type="EMBL" id="BQKI01000097">
    <property type="protein sequence ID" value="GJN38788.1"/>
    <property type="molecule type" value="Genomic_DNA"/>
</dbReference>
<dbReference type="Pfam" id="PF00168">
    <property type="entry name" value="C2"/>
    <property type="match status" value="2"/>
</dbReference>
<dbReference type="InterPro" id="IPR044511">
    <property type="entry name" value="At1g03370/At5g50170-like"/>
</dbReference>
<comment type="caution">
    <text evidence="3">The sequence shown here is derived from an EMBL/GenBank/DDBJ whole genome shotgun (WGS) entry which is preliminary data.</text>
</comment>
<feature type="domain" description="C2" evidence="2">
    <location>
        <begin position="269"/>
        <end position="381"/>
    </location>
</feature>
<proteinExistence type="predicted"/>
<reference evidence="3" key="2">
    <citation type="submission" date="2021-12" db="EMBL/GenBank/DDBJ databases">
        <title>Resequencing data analysis of finger millet.</title>
        <authorList>
            <person name="Hatakeyama M."/>
            <person name="Aluri S."/>
            <person name="Balachadran M.T."/>
            <person name="Sivarajan S.R."/>
            <person name="Poveda L."/>
            <person name="Shimizu-Inatsugi R."/>
            <person name="Schlapbach R."/>
            <person name="Sreeman S.M."/>
            <person name="Shimizu K.K."/>
        </authorList>
    </citation>
    <scope>NUCLEOTIDE SEQUENCE</scope>
</reference>
<dbReference type="PROSITE" id="PS50004">
    <property type="entry name" value="C2"/>
    <property type="match status" value="2"/>
</dbReference>
<evidence type="ECO:0000313" key="4">
    <source>
        <dbReference type="Proteomes" id="UP001054889"/>
    </source>
</evidence>
<sequence length="510" mass="56149">MTKSAKSPAAAEEGARMKLLVRVVEARGLPAVHVDGSSDPFVKLQLGKRRAKTAVVKRSLAPAWDEEFSFLVGDVAEELVVTVLNEDKYFSNDVLGLVHVPLARVMESDDLSLGTAWYQLEPKSKKSKKKCRGEVCLRISLSSRSQVSDELQSIPPPTSDDIASSSDTEHKEAALSTTSSFIDLSAVACASMDGASHSSFERLADTSMDQPDRCSTEQAVTDTGAVADVEILYCITPGPQIQSEEQTAHLTGQTILKVVRRFLSAWKQRGSDHGIKAHGDGWLLTVALIEGTGIRAAGLSDLLDLYVVFTCNAKRKTSSIKFHTPDPKWNEVFEFDAMDDPPSRMDIAIYDSSGPCNETPIGHTEVNFLKNNLSDLTDIWLTLDGKCDQASNPKLHLRIFLNNSRGTEVVMNYLAKMGKEVGKKINLRSAQTNAAFRKLFALPPEEFLIDDFTCHLKRKMPLQVESLMEMFSGGPLEHKVMQKAGCLDYSSTEWEACRVQYTAAPDQLQV</sequence>
<feature type="domain" description="C2" evidence="2">
    <location>
        <begin position="1"/>
        <end position="118"/>
    </location>
</feature>
<organism evidence="3 4">
    <name type="scientific">Eleusine coracana subsp. coracana</name>
    <dbReference type="NCBI Taxonomy" id="191504"/>
    <lineage>
        <taxon>Eukaryota</taxon>
        <taxon>Viridiplantae</taxon>
        <taxon>Streptophyta</taxon>
        <taxon>Embryophyta</taxon>
        <taxon>Tracheophyta</taxon>
        <taxon>Spermatophyta</taxon>
        <taxon>Magnoliopsida</taxon>
        <taxon>Liliopsida</taxon>
        <taxon>Poales</taxon>
        <taxon>Poaceae</taxon>
        <taxon>PACMAD clade</taxon>
        <taxon>Chloridoideae</taxon>
        <taxon>Cynodonteae</taxon>
        <taxon>Eleusininae</taxon>
        <taxon>Eleusine</taxon>
    </lineage>
</organism>
<name>A0AAV5FSU7_ELECO</name>